<dbReference type="PROSITE" id="PS50943">
    <property type="entry name" value="HTH_CROC1"/>
    <property type="match status" value="1"/>
</dbReference>
<proteinExistence type="predicted"/>
<comment type="caution">
    <text evidence="2">The sequence shown here is derived from an EMBL/GenBank/DDBJ whole genome shotgun (WGS) entry which is preliminary data.</text>
</comment>
<dbReference type="InterPro" id="IPR010982">
    <property type="entry name" value="Lambda_DNA-bd_dom_sf"/>
</dbReference>
<protein>
    <recommendedName>
        <fullName evidence="1">HTH cro/C1-type domain-containing protein</fullName>
    </recommendedName>
</protein>
<evidence type="ECO:0000313" key="3">
    <source>
        <dbReference type="Proteomes" id="UP000015531"/>
    </source>
</evidence>
<dbReference type="eggNOG" id="ENOG5031843">
    <property type="taxonomic scope" value="Bacteria"/>
</dbReference>
<organism evidence="2 3">
    <name type="scientific">Sphingobium lactosutens DS20</name>
    <dbReference type="NCBI Taxonomy" id="1331060"/>
    <lineage>
        <taxon>Bacteria</taxon>
        <taxon>Pseudomonadati</taxon>
        <taxon>Pseudomonadota</taxon>
        <taxon>Alphaproteobacteria</taxon>
        <taxon>Sphingomonadales</taxon>
        <taxon>Sphingomonadaceae</taxon>
        <taxon>Sphingobium</taxon>
    </lineage>
</organism>
<dbReference type="SMART" id="SM00530">
    <property type="entry name" value="HTH_XRE"/>
    <property type="match status" value="1"/>
</dbReference>
<dbReference type="EMBL" id="ATDP01000082">
    <property type="protein sequence ID" value="EQB15741.1"/>
    <property type="molecule type" value="Genomic_DNA"/>
</dbReference>
<sequence>MMTPGTYLKKRRVAAGLTIIDLAAMVHTNPRWGGVDKVAWIDRIERDIAALSPDVIATLADAFRFSRTVLGQLITIRSYGEDAIDPAPRLCMTCGCSEQDACFDGHATCSWSGPDSCTACVPAPSRSFAKEN</sequence>
<evidence type="ECO:0000313" key="2">
    <source>
        <dbReference type="EMBL" id="EQB15741.1"/>
    </source>
</evidence>
<feature type="domain" description="HTH cro/C1-type" evidence="1">
    <location>
        <begin position="8"/>
        <end position="70"/>
    </location>
</feature>
<dbReference type="CDD" id="cd00093">
    <property type="entry name" value="HTH_XRE"/>
    <property type="match status" value="1"/>
</dbReference>
<gene>
    <name evidence="2" type="ORF">RLDS_10725</name>
</gene>
<dbReference type="GO" id="GO:0003677">
    <property type="term" value="F:DNA binding"/>
    <property type="evidence" value="ECO:0007669"/>
    <property type="project" value="InterPro"/>
</dbReference>
<evidence type="ECO:0000259" key="1">
    <source>
        <dbReference type="PROSITE" id="PS50943"/>
    </source>
</evidence>
<accession>T0HHE1</accession>
<keyword evidence="3" id="KW-1185">Reference proteome</keyword>
<dbReference type="InterPro" id="IPR001387">
    <property type="entry name" value="Cro/C1-type_HTH"/>
</dbReference>
<dbReference type="AlphaFoldDB" id="T0HHE1"/>
<dbReference type="RefSeq" id="WP_021225869.1">
    <property type="nucleotide sequence ID" value="NZ_ATDP01000082.1"/>
</dbReference>
<dbReference type="PATRIC" id="fig|1331060.3.peg.2050"/>
<dbReference type="Gene3D" id="1.10.260.40">
    <property type="entry name" value="lambda repressor-like DNA-binding domains"/>
    <property type="match status" value="1"/>
</dbReference>
<dbReference type="Proteomes" id="UP000015531">
    <property type="component" value="Unassembled WGS sequence"/>
</dbReference>
<reference evidence="2 3" key="1">
    <citation type="journal article" date="2013" name="Genome Announc.">
        <title>Draft Genome Sequence of Sphingobium lactosutens Strain DS20T, Isolated from a Hexachlorocyclohexane Dumpsite.</title>
        <authorList>
            <person name="Kumar R."/>
            <person name="Dwivedi V."/>
            <person name="Negi V."/>
            <person name="Khurana J.P."/>
            <person name="Lal R."/>
        </authorList>
    </citation>
    <scope>NUCLEOTIDE SEQUENCE [LARGE SCALE GENOMIC DNA]</scope>
    <source>
        <strain evidence="2 3">DS20</strain>
    </source>
</reference>
<dbReference type="SUPFAM" id="SSF47413">
    <property type="entry name" value="lambda repressor-like DNA-binding domains"/>
    <property type="match status" value="1"/>
</dbReference>
<dbReference type="OrthoDB" id="7563194at2"/>
<name>T0HHE1_9SPHN</name>